<evidence type="ECO:0000256" key="5">
    <source>
        <dbReference type="ARBA" id="ARBA00023186"/>
    </source>
</evidence>
<evidence type="ECO:0000256" key="4">
    <source>
        <dbReference type="ARBA" id="ARBA00022490"/>
    </source>
</evidence>
<gene>
    <name evidence="6" type="ORF">A1355_22725</name>
</gene>
<keyword evidence="4" id="KW-0963">Cytoplasm</keyword>
<dbReference type="GO" id="GO:0005737">
    <property type="term" value="C:cytoplasm"/>
    <property type="evidence" value="ECO:0007669"/>
    <property type="project" value="UniProtKB-SubCell"/>
</dbReference>
<evidence type="ECO:0000256" key="1">
    <source>
        <dbReference type="ARBA" id="ARBA00004496"/>
    </source>
</evidence>
<dbReference type="RefSeq" id="WP_064026623.1">
    <property type="nucleotide sequence ID" value="NZ_LUUK01000083.1"/>
</dbReference>
<dbReference type="SUPFAM" id="SSF109910">
    <property type="entry name" value="YgfY-like"/>
    <property type="match status" value="1"/>
</dbReference>
<evidence type="ECO:0000313" key="7">
    <source>
        <dbReference type="Proteomes" id="UP000077628"/>
    </source>
</evidence>
<dbReference type="OrthoDB" id="9180899at2"/>
<sequence>MGEIDKLRWRCRRGTLELDLLLTRYLDIAYSSAPLERRQAFWRLLACEDSLLLRLFTSDTQAEDPELRAIIAEIRALPN</sequence>
<dbReference type="InterPro" id="IPR036714">
    <property type="entry name" value="SDH_sf"/>
</dbReference>
<reference evidence="7" key="1">
    <citation type="submission" date="2016-03" db="EMBL/GenBank/DDBJ databases">
        <authorList>
            <person name="Heylen K."/>
            <person name="De Vos P."/>
            <person name="Vekeman B."/>
        </authorList>
    </citation>
    <scope>NUCLEOTIDE SEQUENCE [LARGE SCALE GENOMIC DNA]</scope>
    <source>
        <strain evidence="7">R-45383</strain>
    </source>
</reference>
<dbReference type="PANTHER" id="PTHR39585:SF1">
    <property type="entry name" value="FAD ASSEMBLY FACTOR SDHE"/>
    <property type="match status" value="1"/>
</dbReference>
<evidence type="ECO:0000256" key="2">
    <source>
        <dbReference type="ARBA" id="ARBA00008571"/>
    </source>
</evidence>
<comment type="subcellular location">
    <subcellularLocation>
        <location evidence="1">Cytoplasm</location>
    </subcellularLocation>
</comment>
<dbReference type="GO" id="GO:0006105">
    <property type="term" value="P:succinate metabolic process"/>
    <property type="evidence" value="ECO:0007669"/>
    <property type="project" value="TreeGrafter"/>
</dbReference>
<evidence type="ECO:0000313" key="6">
    <source>
        <dbReference type="EMBL" id="OAI22140.1"/>
    </source>
</evidence>
<dbReference type="STRING" id="702114.A1355_22725"/>
<accession>A0A177NYJ5</accession>
<protein>
    <recommendedName>
        <fullName evidence="3">FAD assembly factor SdhE</fullName>
    </recommendedName>
</protein>
<dbReference type="EMBL" id="LUUK01000083">
    <property type="protein sequence ID" value="OAI22140.1"/>
    <property type="molecule type" value="Genomic_DNA"/>
</dbReference>
<name>A0A177NYJ5_9GAMM</name>
<dbReference type="Gene3D" id="1.10.150.250">
    <property type="entry name" value="Flavinator of succinate dehydrogenase"/>
    <property type="match status" value="1"/>
</dbReference>
<dbReference type="AlphaFoldDB" id="A0A177NYJ5"/>
<dbReference type="Pfam" id="PF03937">
    <property type="entry name" value="Sdh5"/>
    <property type="match status" value="1"/>
</dbReference>
<dbReference type="InterPro" id="IPR005631">
    <property type="entry name" value="SDH"/>
</dbReference>
<comment type="caution">
    <text evidence="6">The sequence shown here is derived from an EMBL/GenBank/DDBJ whole genome shotgun (WGS) entry which is preliminary data.</text>
</comment>
<dbReference type="PANTHER" id="PTHR39585">
    <property type="entry name" value="FAD ASSEMBLY FACTOR SDHE"/>
    <property type="match status" value="1"/>
</dbReference>
<proteinExistence type="inferred from homology"/>
<evidence type="ECO:0000256" key="3">
    <source>
        <dbReference type="ARBA" id="ARBA00019418"/>
    </source>
</evidence>
<dbReference type="Proteomes" id="UP000077628">
    <property type="component" value="Unassembled WGS sequence"/>
</dbReference>
<organism evidence="6 7">
    <name type="scientific">Methylomonas koyamae</name>
    <dbReference type="NCBI Taxonomy" id="702114"/>
    <lineage>
        <taxon>Bacteria</taxon>
        <taxon>Pseudomonadati</taxon>
        <taxon>Pseudomonadota</taxon>
        <taxon>Gammaproteobacteria</taxon>
        <taxon>Methylococcales</taxon>
        <taxon>Methylococcaceae</taxon>
        <taxon>Methylomonas</taxon>
    </lineage>
</organism>
<dbReference type="InterPro" id="IPR050531">
    <property type="entry name" value="SdhE_FAD_assembly_factor"/>
</dbReference>
<keyword evidence="5" id="KW-0143">Chaperone</keyword>
<comment type="similarity">
    <text evidence="2">Belongs to the SdhE FAD assembly factor family.</text>
</comment>
<keyword evidence="7" id="KW-1185">Reference proteome</keyword>